<evidence type="ECO:0000313" key="1">
    <source>
        <dbReference type="EMBL" id="HHP81068.1"/>
    </source>
</evidence>
<dbReference type="EMBL" id="DRUB01000200">
    <property type="protein sequence ID" value="HHR97135.1"/>
    <property type="molecule type" value="Genomic_DNA"/>
</dbReference>
<dbReference type="SUPFAM" id="SSF53335">
    <property type="entry name" value="S-adenosyl-L-methionine-dependent methyltransferases"/>
    <property type="match status" value="1"/>
</dbReference>
<accession>A0A7C5YXU3</accession>
<evidence type="ECO:0000313" key="2">
    <source>
        <dbReference type="EMBL" id="HHR97135.1"/>
    </source>
</evidence>
<dbReference type="EMBL" id="DRZI01000007">
    <property type="protein sequence ID" value="HHP81068.1"/>
    <property type="molecule type" value="Genomic_DNA"/>
</dbReference>
<dbReference type="InterPro" id="IPR029063">
    <property type="entry name" value="SAM-dependent_MTases_sf"/>
</dbReference>
<name>A0A7C5YXU3_9CREN</name>
<comment type="caution">
    <text evidence="2">The sequence shown here is derived from an EMBL/GenBank/DDBJ whole genome shotgun (WGS) entry which is preliminary data.</text>
</comment>
<protein>
    <recommendedName>
        <fullName evidence="3">Class I SAM-dependent methyltransferase</fullName>
    </recommendedName>
</protein>
<proteinExistence type="predicted"/>
<organism evidence="2">
    <name type="scientific">Ignisphaera aggregans</name>
    <dbReference type="NCBI Taxonomy" id="334771"/>
    <lineage>
        <taxon>Archaea</taxon>
        <taxon>Thermoproteota</taxon>
        <taxon>Thermoprotei</taxon>
        <taxon>Desulfurococcales</taxon>
        <taxon>Desulfurococcaceae</taxon>
        <taxon>Ignisphaera</taxon>
    </lineage>
</organism>
<reference evidence="2" key="1">
    <citation type="journal article" date="2020" name="mSystems">
        <title>Genome- and Community-Level Interaction Insights into Carbon Utilization and Element Cycling Functions of Hydrothermarchaeota in Hydrothermal Sediment.</title>
        <authorList>
            <person name="Zhou Z."/>
            <person name="Liu Y."/>
            <person name="Xu W."/>
            <person name="Pan J."/>
            <person name="Luo Z.H."/>
            <person name="Li M."/>
        </authorList>
    </citation>
    <scope>NUCLEOTIDE SEQUENCE [LARGE SCALE GENOMIC DNA]</scope>
    <source>
        <strain evidence="2">SpSt-1</strain>
        <strain evidence="1">SpSt-1121</strain>
    </source>
</reference>
<dbReference type="Gene3D" id="3.40.50.150">
    <property type="entry name" value="Vaccinia Virus protein VP39"/>
    <property type="match status" value="1"/>
</dbReference>
<sequence length="282" mass="32651">MGKQSESERMEKFYNLHPWVEDPETPQGFERYQQVLKIMEQLVSHLWIQDILKDRKVIRVIDVCSGMGLAGIAFSKVLRDRGFEVNLTLIDLRLRALEKARGFALKELGFEPKTIVLDITNPLNVFEKYDVALMWGLTTPHFNPWKWIKVLINISKMLTNDGIFAYEEADRVQNIFLVRGYKDVLPEIVEENRLVLSIHAGRDSRTGDIKRLLINLFTGDRVETNVYFWDLASSAAFTWMFFEDVDFLQIESSVKGVIIANRPRRAIKPDDLLAHIPAMISH</sequence>
<evidence type="ECO:0008006" key="3">
    <source>
        <dbReference type="Google" id="ProtNLM"/>
    </source>
</evidence>
<gene>
    <name evidence="2" type="ORF">ENL47_10170</name>
    <name evidence="1" type="ORF">ENM84_00230</name>
</gene>
<dbReference type="CDD" id="cd02440">
    <property type="entry name" value="AdoMet_MTases"/>
    <property type="match status" value="1"/>
</dbReference>
<dbReference type="AlphaFoldDB" id="A0A7C5YXU3"/>